<reference evidence="3 4" key="1">
    <citation type="journal article" date="2020" name="Nat. Food">
        <title>A phased Vanilla planifolia genome enables genetic improvement of flavour and production.</title>
        <authorList>
            <person name="Hasing T."/>
            <person name="Tang H."/>
            <person name="Brym M."/>
            <person name="Khazi F."/>
            <person name="Huang T."/>
            <person name="Chambers A.H."/>
        </authorList>
    </citation>
    <scope>NUCLEOTIDE SEQUENCE [LARGE SCALE GENOMIC DNA]</scope>
    <source>
        <tissue evidence="1">Leaf</tissue>
    </source>
</reference>
<evidence type="ECO:0000313" key="2">
    <source>
        <dbReference type="EMBL" id="KAG0476589.1"/>
    </source>
</evidence>
<protein>
    <submittedName>
        <fullName evidence="1">Uncharacterized protein</fullName>
    </submittedName>
</protein>
<name>A0A835U6C1_VANPL</name>
<dbReference type="AlphaFoldDB" id="A0A835U6C1"/>
<proteinExistence type="predicted"/>
<organism evidence="1 4">
    <name type="scientific">Vanilla planifolia</name>
    <name type="common">Vanilla</name>
    <dbReference type="NCBI Taxonomy" id="51239"/>
    <lineage>
        <taxon>Eukaryota</taxon>
        <taxon>Viridiplantae</taxon>
        <taxon>Streptophyta</taxon>
        <taxon>Embryophyta</taxon>
        <taxon>Tracheophyta</taxon>
        <taxon>Spermatophyta</taxon>
        <taxon>Magnoliopsida</taxon>
        <taxon>Liliopsida</taxon>
        <taxon>Asparagales</taxon>
        <taxon>Orchidaceae</taxon>
        <taxon>Vanilloideae</taxon>
        <taxon>Vanilleae</taxon>
        <taxon>Vanilla</taxon>
    </lineage>
</organism>
<dbReference type="Proteomes" id="UP000636800">
    <property type="component" value="Chromosome 6"/>
</dbReference>
<comment type="caution">
    <text evidence="1">The sequence shown here is derived from an EMBL/GenBank/DDBJ whole genome shotgun (WGS) entry which is preliminary data.</text>
</comment>
<sequence length="100" mass="11206">MCPPSRGVRKPRRFAPIVVAVVPAKEHVANSQHVANRRHMRVQVSSRGARFVWICFTNCAIISDRIRKSEVDTASNQVIGETDEVPTNRTHGLFTVKGKK</sequence>
<keyword evidence="3" id="KW-1185">Reference proteome</keyword>
<gene>
    <name evidence="2" type="ORF">HPP92_013430</name>
    <name evidence="1" type="ORF">HPP92_026972</name>
</gene>
<evidence type="ECO:0000313" key="1">
    <source>
        <dbReference type="EMBL" id="KAG0450022.1"/>
    </source>
</evidence>
<evidence type="ECO:0000313" key="3">
    <source>
        <dbReference type="Proteomes" id="UP000636800"/>
    </source>
</evidence>
<accession>A0A835U6C1</accession>
<evidence type="ECO:0000313" key="4">
    <source>
        <dbReference type="Proteomes" id="UP000639772"/>
    </source>
</evidence>
<dbReference type="EMBL" id="JADCNL010000006">
    <property type="protein sequence ID" value="KAG0476589.1"/>
    <property type="molecule type" value="Genomic_DNA"/>
</dbReference>
<dbReference type="EMBL" id="JADCNM010000143">
    <property type="protein sequence ID" value="KAG0450022.1"/>
    <property type="molecule type" value="Genomic_DNA"/>
</dbReference>
<dbReference type="Proteomes" id="UP000639772">
    <property type="component" value="Unassembled WGS sequence"/>
</dbReference>